<keyword evidence="11" id="KW-0573">Peptidoglycan synthesis</keyword>
<dbReference type="Pfam" id="PF00905">
    <property type="entry name" value="Transpeptidase"/>
    <property type="match status" value="1"/>
</dbReference>
<dbReference type="PANTHER" id="PTHR32282:SF11">
    <property type="entry name" value="PENICILLIN-BINDING PROTEIN 1B"/>
    <property type="match status" value="1"/>
</dbReference>
<evidence type="ECO:0000313" key="20">
    <source>
        <dbReference type="EMBL" id="OGY67195.1"/>
    </source>
</evidence>
<protein>
    <submittedName>
        <fullName evidence="20">Uncharacterized protein</fullName>
    </submittedName>
</protein>
<proteinExistence type="inferred from homology"/>
<organism evidence="20 21">
    <name type="scientific">Candidatus Harrisonbacteria bacterium RIFCSPLOWO2_02_FULL_41_13b</name>
    <dbReference type="NCBI Taxonomy" id="1798409"/>
    <lineage>
        <taxon>Bacteria</taxon>
        <taxon>Candidatus Harrisoniibacteriota</taxon>
    </lineage>
</organism>
<evidence type="ECO:0000256" key="8">
    <source>
        <dbReference type="ARBA" id="ARBA00022679"/>
    </source>
</evidence>
<dbReference type="InterPro" id="IPR001264">
    <property type="entry name" value="Glyco_trans_51"/>
</dbReference>
<evidence type="ECO:0000256" key="10">
    <source>
        <dbReference type="ARBA" id="ARBA00022960"/>
    </source>
</evidence>
<comment type="caution">
    <text evidence="20">The sequence shown here is derived from an EMBL/GenBank/DDBJ whole genome shotgun (WGS) entry which is preliminary data.</text>
</comment>
<evidence type="ECO:0000256" key="9">
    <source>
        <dbReference type="ARBA" id="ARBA00022801"/>
    </source>
</evidence>
<keyword evidence="5" id="KW-0121">Carboxypeptidase</keyword>
<keyword evidence="4" id="KW-1003">Cell membrane</keyword>
<sequence length="793" mass="89507">MIKKVSFLIIGLIILGALGSGGILFLATRDLPNPELLKNRAISQSTKIYDRTGETLLYEIHGEEKRTIIGLNDISDYLKKATLITEDEDFYKHSAFDWKSTIRAFFINLIRGKISQGGSTITQQLAKNAFLSPERTLIRKIKELILAFQLEKKYSKDEIFELYLNQIPYGANSYGIEAASQTYFKKSAKDLTLAEAALLASLPKAPSYYSPWGLHIDELLARKNSILEKMQTADFITEEEKDRAKKYTFIFAPQNTGIKAPHFVIAVQEYLNEKYGEDYVRTAGLKVLTTLDWNMQQIAEKVVLEGAKRNEELYKGTNAALVAQDTTTGQILTMVGSRDYFDESIEGKFNVVTQGLRQPGSAIKPFAYLAALKNGFTPNTVLFDVPTEFVSNNPDCPAKVDFQNKSAECYHPENFDEKFRGPVTLREGLAQSINVPSVKVLYLAGIDDFLKFIKSLGVETLTERSRYGLSLVLGGGEIKMIDLIKAYSVLAQNGVKHKQSLILEIKDNKNKLLEEYKDQSEIVVDSHYIKLINDILSDREARAPLFARSLYLTVFDNQEVALKTGTTNDYKDAWSFGYTPSLVVGVWAGNNDNQPMQKQGSSLLAAIPIWNAFMKEALKNRPTETFLKPDPIETEKPILKGEYPTIHTILYYINKKDPTGPAPKNPTADPQFFNWEESIQEWVKNNPGKITLATKNFPTSEINIDLLSPSNGSFLSNNQINIEAEFKSNFEINKLEIKFNNIVLLSQNFNFGTNYRYKINLPAVSPKLQNSLKITIWDTNNNKSEKEIILYNN</sequence>
<dbReference type="InterPro" id="IPR023346">
    <property type="entry name" value="Lysozyme-like_dom_sf"/>
</dbReference>
<dbReference type="SUPFAM" id="SSF56601">
    <property type="entry name" value="beta-lactamase/transpeptidase-like"/>
    <property type="match status" value="1"/>
</dbReference>
<dbReference type="FunFam" id="1.10.3810.10:FF:000001">
    <property type="entry name" value="Penicillin-binding protein 1A"/>
    <property type="match status" value="1"/>
</dbReference>
<dbReference type="InterPro" id="IPR012338">
    <property type="entry name" value="Beta-lactam/transpept-like"/>
</dbReference>
<evidence type="ECO:0000256" key="17">
    <source>
        <dbReference type="SAM" id="Phobius"/>
    </source>
</evidence>
<accession>A0A1G1ZRW1</accession>
<dbReference type="GO" id="GO:0008658">
    <property type="term" value="F:penicillin binding"/>
    <property type="evidence" value="ECO:0007669"/>
    <property type="project" value="InterPro"/>
</dbReference>
<keyword evidence="8" id="KW-0808">Transferase</keyword>
<feature type="transmembrane region" description="Helical" evidence="17">
    <location>
        <begin position="7"/>
        <end position="27"/>
    </location>
</feature>
<keyword evidence="13" id="KW-0511">Multifunctional enzyme</keyword>
<dbReference type="Pfam" id="PF00912">
    <property type="entry name" value="Transgly"/>
    <property type="match status" value="1"/>
</dbReference>
<comment type="catalytic activity">
    <reaction evidence="15">
        <text>Preferential cleavage: (Ac)2-L-Lys-D-Ala-|-D-Ala. Also transpeptidation of peptidyl-alanyl moieties that are N-acyl substituents of D-alanine.</text>
        <dbReference type="EC" id="3.4.16.4"/>
    </reaction>
</comment>
<dbReference type="GO" id="GO:0030288">
    <property type="term" value="C:outer membrane-bounded periplasmic space"/>
    <property type="evidence" value="ECO:0007669"/>
    <property type="project" value="TreeGrafter"/>
</dbReference>
<dbReference type="EMBL" id="MHJL01000029">
    <property type="protein sequence ID" value="OGY67195.1"/>
    <property type="molecule type" value="Genomic_DNA"/>
</dbReference>
<dbReference type="GO" id="GO:0009002">
    <property type="term" value="F:serine-type D-Ala-D-Ala carboxypeptidase activity"/>
    <property type="evidence" value="ECO:0007669"/>
    <property type="project" value="UniProtKB-EC"/>
</dbReference>
<evidence type="ECO:0000256" key="1">
    <source>
        <dbReference type="ARBA" id="ARBA00004236"/>
    </source>
</evidence>
<comment type="similarity">
    <text evidence="2">In the C-terminal section; belongs to the transpeptidase family.</text>
</comment>
<dbReference type="GO" id="GO:0008360">
    <property type="term" value="P:regulation of cell shape"/>
    <property type="evidence" value="ECO:0007669"/>
    <property type="project" value="UniProtKB-KW"/>
</dbReference>
<gene>
    <name evidence="20" type="ORF">A3I24_03720</name>
</gene>
<keyword evidence="6" id="KW-0645">Protease</keyword>
<dbReference type="InterPro" id="IPR050396">
    <property type="entry name" value="Glycosyltr_51/Transpeptidase"/>
</dbReference>
<dbReference type="Gene3D" id="3.40.710.10">
    <property type="entry name" value="DD-peptidase/beta-lactamase superfamily"/>
    <property type="match status" value="1"/>
</dbReference>
<keyword evidence="17" id="KW-1133">Transmembrane helix</keyword>
<keyword evidence="7" id="KW-0328">Glycosyltransferase</keyword>
<evidence type="ECO:0000256" key="13">
    <source>
        <dbReference type="ARBA" id="ARBA00023268"/>
    </source>
</evidence>
<evidence type="ECO:0000259" key="19">
    <source>
        <dbReference type="Pfam" id="PF00912"/>
    </source>
</evidence>
<evidence type="ECO:0000259" key="18">
    <source>
        <dbReference type="Pfam" id="PF00905"/>
    </source>
</evidence>
<dbReference type="GO" id="GO:0071555">
    <property type="term" value="P:cell wall organization"/>
    <property type="evidence" value="ECO:0007669"/>
    <property type="project" value="UniProtKB-KW"/>
</dbReference>
<dbReference type="STRING" id="1798409.A3I24_03720"/>
<dbReference type="GO" id="GO:0006508">
    <property type="term" value="P:proteolysis"/>
    <property type="evidence" value="ECO:0007669"/>
    <property type="project" value="UniProtKB-KW"/>
</dbReference>
<keyword evidence="9" id="KW-0378">Hydrolase</keyword>
<dbReference type="InterPro" id="IPR036950">
    <property type="entry name" value="PBP_transglycosylase"/>
</dbReference>
<evidence type="ECO:0000256" key="2">
    <source>
        <dbReference type="ARBA" id="ARBA00007090"/>
    </source>
</evidence>
<evidence type="ECO:0000256" key="14">
    <source>
        <dbReference type="ARBA" id="ARBA00023316"/>
    </source>
</evidence>
<evidence type="ECO:0000256" key="6">
    <source>
        <dbReference type="ARBA" id="ARBA00022670"/>
    </source>
</evidence>
<keyword evidence="12 17" id="KW-0472">Membrane</keyword>
<dbReference type="InterPro" id="IPR001460">
    <property type="entry name" value="PCN-bd_Tpept"/>
</dbReference>
<evidence type="ECO:0000256" key="5">
    <source>
        <dbReference type="ARBA" id="ARBA00022645"/>
    </source>
</evidence>
<comment type="catalytic activity">
    <reaction evidence="16">
        <text>[GlcNAc-(1-&gt;4)-Mur2Ac(oyl-L-Ala-gamma-D-Glu-L-Lys-D-Ala-D-Ala)](n)-di-trans,octa-cis-undecaprenyl diphosphate + beta-D-GlcNAc-(1-&gt;4)-Mur2Ac(oyl-L-Ala-gamma-D-Glu-L-Lys-D-Ala-D-Ala)-di-trans,octa-cis-undecaprenyl diphosphate = [GlcNAc-(1-&gt;4)-Mur2Ac(oyl-L-Ala-gamma-D-Glu-L-Lys-D-Ala-D-Ala)](n+1)-di-trans,octa-cis-undecaprenyl diphosphate + di-trans,octa-cis-undecaprenyl diphosphate + H(+)</text>
        <dbReference type="Rhea" id="RHEA:23708"/>
        <dbReference type="Rhea" id="RHEA-COMP:9602"/>
        <dbReference type="Rhea" id="RHEA-COMP:9603"/>
        <dbReference type="ChEBI" id="CHEBI:15378"/>
        <dbReference type="ChEBI" id="CHEBI:58405"/>
        <dbReference type="ChEBI" id="CHEBI:60033"/>
        <dbReference type="ChEBI" id="CHEBI:78435"/>
        <dbReference type="EC" id="2.4.99.28"/>
    </reaction>
</comment>
<evidence type="ECO:0000256" key="4">
    <source>
        <dbReference type="ARBA" id="ARBA00022475"/>
    </source>
</evidence>
<keyword evidence="10" id="KW-0133">Cell shape</keyword>
<reference evidence="20 21" key="1">
    <citation type="journal article" date="2016" name="Nat. Commun.">
        <title>Thousands of microbial genomes shed light on interconnected biogeochemical processes in an aquifer system.</title>
        <authorList>
            <person name="Anantharaman K."/>
            <person name="Brown C.T."/>
            <person name="Hug L.A."/>
            <person name="Sharon I."/>
            <person name="Castelle C.J."/>
            <person name="Probst A.J."/>
            <person name="Thomas B.C."/>
            <person name="Singh A."/>
            <person name="Wilkins M.J."/>
            <person name="Karaoz U."/>
            <person name="Brodie E.L."/>
            <person name="Williams K.H."/>
            <person name="Hubbard S.S."/>
            <person name="Banfield J.F."/>
        </authorList>
    </citation>
    <scope>NUCLEOTIDE SEQUENCE [LARGE SCALE GENOMIC DNA]</scope>
</reference>
<evidence type="ECO:0000256" key="11">
    <source>
        <dbReference type="ARBA" id="ARBA00022984"/>
    </source>
</evidence>
<evidence type="ECO:0000313" key="21">
    <source>
        <dbReference type="Proteomes" id="UP000177690"/>
    </source>
</evidence>
<dbReference type="Gene3D" id="1.10.3810.10">
    <property type="entry name" value="Biosynthetic peptidoglycan transglycosylase-like"/>
    <property type="match status" value="1"/>
</dbReference>
<dbReference type="PANTHER" id="PTHR32282">
    <property type="entry name" value="BINDING PROTEIN TRANSPEPTIDASE, PUTATIVE-RELATED"/>
    <property type="match status" value="1"/>
</dbReference>
<keyword evidence="17" id="KW-0812">Transmembrane</keyword>
<evidence type="ECO:0000256" key="7">
    <source>
        <dbReference type="ARBA" id="ARBA00022676"/>
    </source>
</evidence>
<evidence type="ECO:0000256" key="12">
    <source>
        <dbReference type="ARBA" id="ARBA00023136"/>
    </source>
</evidence>
<keyword evidence="14" id="KW-0961">Cell wall biogenesis/degradation</keyword>
<comment type="similarity">
    <text evidence="3">In the N-terminal section; belongs to the glycosyltransferase 51 family.</text>
</comment>
<feature type="domain" description="Penicillin-binding protein transpeptidase" evidence="18">
    <location>
        <begin position="320"/>
        <end position="602"/>
    </location>
</feature>
<dbReference type="GO" id="GO:0008955">
    <property type="term" value="F:peptidoglycan glycosyltransferase activity"/>
    <property type="evidence" value="ECO:0007669"/>
    <property type="project" value="UniProtKB-EC"/>
</dbReference>
<name>A0A1G1ZRW1_9BACT</name>
<dbReference type="NCBIfam" id="TIGR02074">
    <property type="entry name" value="PBP_1a_fam"/>
    <property type="match status" value="1"/>
</dbReference>
<dbReference type="AlphaFoldDB" id="A0A1G1ZRW1"/>
<dbReference type="SUPFAM" id="SSF53955">
    <property type="entry name" value="Lysozyme-like"/>
    <property type="match status" value="1"/>
</dbReference>
<dbReference type="GO" id="GO:0009252">
    <property type="term" value="P:peptidoglycan biosynthetic process"/>
    <property type="evidence" value="ECO:0007669"/>
    <property type="project" value="UniProtKB-KW"/>
</dbReference>
<feature type="domain" description="Glycosyl transferase family 51" evidence="19">
    <location>
        <begin position="56"/>
        <end position="231"/>
    </location>
</feature>
<evidence type="ECO:0000256" key="15">
    <source>
        <dbReference type="ARBA" id="ARBA00034000"/>
    </source>
</evidence>
<comment type="subcellular location">
    <subcellularLocation>
        <location evidence="1">Cell membrane</location>
    </subcellularLocation>
</comment>
<evidence type="ECO:0000256" key="16">
    <source>
        <dbReference type="ARBA" id="ARBA00049902"/>
    </source>
</evidence>
<dbReference type="GO" id="GO:0005886">
    <property type="term" value="C:plasma membrane"/>
    <property type="evidence" value="ECO:0007669"/>
    <property type="project" value="UniProtKB-SubCell"/>
</dbReference>
<evidence type="ECO:0000256" key="3">
    <source>
        <dbReference type="ARBA" id="ARBA00007739"/>
    </source>
</evidence>
<dbReference type="Proteomes" id="UP000177690">
    <property type="component" value="Unassembled WGS sequence"/>
</dbReference>